<reference evidence="3 4" key="1">
    <citation type="submission" date="2018-09" db="EMBL/GenBank/DDBJ databases">
        <authorList>
            <person name="Zhu H."/>
        </authorList>
    </citation>
    <scope>NUCLEOTIDE SEQUENCE [LARGE SCALE GENOMIC DNA]</scope>
    <source>
        <strain evidence="3 4">K1S02-6</strain>
    </source>
</reference>
<evidence type="ECO:0000256" key="1">
    <source>
        <dbReference type="SAM" id="Phobius"/>
    </source>
</evidence>
<dbReference type="RefSeq" id="WP_119955242.1">
    <property type="nucleotide sequence ID" value="NZ_QYUR01000003.1"/>
</dbReference>
<keyword evidence="4" id="KW-1185">Reference proteome</keyword>
<keyword evidence="1" id="KW-0472">Membrane</keyword>
<evidence type="ECO:0000313" key="4">
    <source>
        <dbReference type="Proteomes" id="UP000284021"/>
    </source>
</evidence>
<dbReference type="Proteomes" id="UP000284021">
    <property type="component" value="Unassembled WGS sequence"/>
</dbReference>
<dbReference type="EMBL" id="QYUR01000003">
    <property type="protein sequence ID" value="RJG11110.1"/>
    <property type="molecule type" value="Genomic_DNA"/>
</dbReference>
<comment type="caution">
    <text evidence="3">The sequence shown here is derived from an EMBL/GenBank/DDBJ whole genome shotgun (WGS) entry which is preliminary data.</text>
</comment>
<accession>A0A418XFA2</accession>
<keyword evidence="1" id="KW-1133">Transmembrane helix</keyword>
<feature type="transmembrane region" description="Helical" evidence="1">
    <location>
        <begin position="89"/>
        <end position="111"/>
    </location>
</feature>
<sequence length="209" mass="22590">MNCYSCRAELIDGAKFCISCGTNLESKPVCSTCKSELNPGAIFCGTCGNATKTNRTSDFYEESLAIVRTIIYKLFPKMQDCPPVQRPTYWNMMAAGLAACIVTYLLIAIALFEITASKNIASAIGNIAGSYVFLKIWGHFYKGRLIDAGVYRNKKYINTSIAIAVVFIFSAFVSPLVSSIASLAGTIICIVVGCLKSKNQTDLSAPKAI</sequence>
<name>A0A418XFA2_9PSED</name>
<gene>
    <name evidence="3" type="ORF">D3879_15735</name>
</gene>
<feature type="transmembrane region" description="Helical" evidence="1">
    <location>
        <begin position="161"/>
        <end position="194"/>
    </location>
</feature>
<dbReference type="OrthoDB" id="8708757at2"/>
<evidence type="ECO:0000313" key="3">
    <source>
        <dbReference type="EMBL" id="RJG11110.1"/>
    </source>
</evidence>
<protein>
    <submittedName>
        <fullName evidence="3">Zinc ribbon domain-containing protein</fullName>
    </submittedName>
</protein>
<dbReference type="AlphaFoldDB" id="A0A418XFA2"/>
<feature type="domain" description="DZANK-type" evidence="2">
    <location>
        <begin position="3"/>
        <end position="48"/>
    </location>
</feature>
<evidence type="ECO:0000259" key="2">
    <source>
        <dbReference type="Pfam" id="PF12773"/>
    </source>
</evidence>
<proteinExistence type="predicted"/>
<feature type="transmembrane region" description="Helical" evidence="1">
    <location>
        <begin position="123"/>
        <end position="141"/>
    </location>
</feature>
<dbReference type="InterPro" id="IPR025874">
    <property type="entry name" value="DZR"/>
</dbReference>
<organism evidence="3 4">
    <name type="scientific">Pseudomonas cavernicola</name>
    <dbReference type="NCBI Taxonomy" id="2320866"/>
    <lineage>
        <taxon>Bacteria</taxon>
        <taxon>Pseudomonadati</taxon>
        <taxon>Pseudomonadota</taxon>
        <taxon>Gammaproteobacteria</taxon>
        <taxon>Pseudomonadales</taxon>
        <taxon>Pseudomonadaceae</taxon>
        <taxon>Pseudomonas</taxon>
    </lineage>
</organism>
<dbReference type="Pfam" id="PF12773">
    <property type="entry name" value="DZR"/>
    <property type="match status" value="1"/>
</dbReference>
<keyword evidence="1" id="KW-0812">Transmembrane</keyword>